<keyword evidence="1" id="KW-0732">Signal</keyword>
<feature type="signal peptide" evidence="1">
    <location>
        <begin position="1"/>
        <end position="22"/>
    </location>
</feature>
<reference evidence="2" key="1">
    <citation type="journal article" date="2016" name="Ticks Tick Borne Dis.">
        <title>De novo assembly and annotation of the salivary gland transcriptome of Rhipicephalus appendiculatus male and female ticks during blood feeding.</title>
        <authorList>
            <person name="de Castro M.H."/>
            <person name="de Klerk D."/>
            <person name="Pienaar R."/>
            <person name="Latif A.A."/>
            <person name="Rees D.J."/>
            <person name="Mans B.J."/>
        </authorList>
    </citation>
    <scope>NUCLEOTIDE SEQUENCE</scope>
    <source>
        <tissue evidence="2">Salivary glands</tissue>
    </source>
</reference>
<feature type="chain" id="PRO_5007285987" evidence="1">
    <location>
        <begin position="23"/>
        <end position="240"/>
    </location>
</feature>
<dbReference type="EMBL" id="GEDV01006383">
    <property type="protein sequence ID" value="JAP82174.1"/>
    <property type="molecule type" value="Transcribed_RNA"/>
</dbReference>
<proteinExistence type="predicted"/>
<sequence length="240" mass="26938">MKLVGVLSFAIVAITAASIGEARRNPYGFPSCNEIPSFGSEVRSCVYICRDERGIPIYSNYKNGLPCRTWGFRGHCREGRCRPSWHPSPTGCDNTYKKEGYATSCTFNCTTNYISRNMAYHHGTPCLTLTEQGRPYNGAGLCKHGKCMNGDELSLREEKEAYPQQLHRCPDKENYSRMVLTSCYYFCNMTGNWFYGHFNSNYSSSCHLLDPAMPNRLGWCCNGTCIREAHCGVGGNSISE</sequence>
<evidence type="ECO:0000313" key="2">
    <source>
        <dbReference type="EMBL" id="JAP82174.1"/>
    </source>
</evidence>
<evidence type="ECO:0000256" key="1">
    <source>
        <dbReference type="SAM" id="SignalP"/>
    </source>
</evidence>
<dbReference type="AlphaFoldDB" id="A0A131YSE4"/>
<protein>
    <submittedName>
        <fullName evidence="2">Basic tail secreted protein</fullName>
    </submittedName>
</protein>
<organism evidence="2">
    <name type="scientific">Rhipicephalus appendiculatus</name>
    <name type="common">Brown ear tick</name>
    <dbReference type="NCBI Taxonomy" id="34631"/>
    <lineage>
        <taxon>Eukaryota</taxon>
        <taxon>Metazoa</taxon>
        <taxon>Ecdysozoa</taxon>
        <taxon>Arthropoda</taxon>
        <taxon>Chelicerata</taxon>
        <taxon>Arachnida</taxon>
        <taxon>Acari</taxon>
        <taxon>Parasitiformes</taxon>
        <taxon>Ixodida</taxon>
        <taxon>Ixodoidea</taxon>
        <taxon>Ixodidae</taxon>
        <taxon>Rhipicephalinae</taxon>
        <taxon>Rhipicephalus</taxon>
        <taxon>Rhipicephalus</taxon>
    </lineage>
</organism>
<name>A0A131YSE4_RHIAP</name>
<accession>A0A131YSE4</accession>